<dbReference type="RefSeq" id="WP_136456326.1">
    <property type="nucleotide sequence ID" value="NZ_SRSF01000001.1"/>
</dbReference>
<dbReference type="Pfam" id="PF14684">
    <property type="entry name" value="Tricorn_C1"/>
    <property type="match status" value="1"/>
</dbReference>
<evidence type="ECO:0000256" key="2">
    <source>
        <dbReference type="ARBA" id="ARBA00008524"/>
    </source>
</evidence>
<feature type="active site" description="Charge relay system" evidence="8">
    <location>
        <position position="722"/>
    </location>
</feature>
<dbReference type="EMBL" id="SRSF01000001">
    <property type="protein sequence ID" value="THH41483.1"/>
    <property type="molecule type" value="Genomic_DNA"/>
</dbReference>
<feature type="signal peptide" evidence="10">
    <location>
        <begin position="1"/>
        <end position="17"/>
    </location>
</feature>
<dbReference type="OrthoDB" id="9815657at2"/>
<dbReference type="InterPro" id="IPR005151">
    <property type="entry name" value="Tail-specific_protease"/>
</dbReference>
<dbReference type="SUPFAM" id="SSF82171">
    <property type="entry name" value="DPP6 N-terminal domain-like"/>
    <property type="match status" value="1"/>
</dbReference>
<dbReference type="InterPro" id="IPR036034">
    <property type="entry name" value="PDZ_sf"/>
</dbReference>
<comment type="function">
    <text evidence="7">Degrades oligopeptides.</text>
</comment>
<dbReference type="GO" id="GO:0005737">
    <property type="term" value="C:cytoplasm"/>
    <property type="evidence" value="ECO:0007669"/>
    <property type="project" value="UniProtKB-SubCell"/>
</dbReference>
<dbReference type="PANTHER" id="PTHR43253">
    <property type="entry name" value="TRICORN PROTEASE HOMOLOG 2-RELATED"/>
    <property type="match status" value="1"/>
</dbReference>
<dbReference type="EC" id="3.4.21.-" evidence="7"/>
<dbReference type="PANTHER" id="PTHR43253:SF1">
    <property type="entry name" value="TRICORN PROTEASE HOMOLOG 2-RELATED"/>
    <property type="match status" value="1"/>
</dbReference>
<proteinExistence type="inferred from homology"/>
<evidence type="ECO:0000256" key="8">
    <source>
        <dbReference type="PIRSR" id="PIRSR036421-1"/>
    </source>
</evidence>
<reference evidence="12 13" key="1">
    <citation type="submission" date="2019-04" db="EMBL/GenBank/DDBJ databases">
        <title>Lewinella litorea sp. nov., isolated from a marine sand.</title>
        <authorList>
            <person name="Yoon J.-H."/>
        </authorList>
    </citation>
    <scope>NUCLEOTIDE SEQUENCE [LARGE SCALE GENOMIC DNA]</scope>
    <source>
        <strain evidence="12 13">HSMS-39</strain>
    </source>
</reference>
<keyword evidence="4 7" id="KW-0645">Protease</keyword>
<dbReference type="SUPFAM" id="SSF69304">
    <property type="entry name" value="Tricorn protease N-terminal domain"/>
    <property type="match status" value="1"/>
</dbReference>
<evidence type="ECO:0000256" key="9">
    <source>
        <dbReference type="PIRSR" id="PIRSR036421-3"/>
    </source>
</evidence>
<dbReference type="PIRSF" id="PIRSF036421">
    <property type="entry name" value="Tricorn_protease"/>
    <property type="match status" value="1"/>
</dbReference>
<evidence type="ECO:0000256" key="6">
    <source>
        <dbReference type="ARBA" id="ARBA00022825"/>
    </source>
</evidence>
<evidence type="ECO:0000259" key="11">
    <source>
        <dbReference type="PROSITE" id="PS50106"/>
    </source>
</evidence>
<feature type="active site" description="Nucleophile" evidence="8">
    <location>
        <position position="939"/>
    </location>
</feature>
<dbReference type="GO" id="GO:0006508">
    <property type="term" value="P:proteolysis"/>
    <property type="evidence" value="ECO:0007669"/>
    <property type="project" value="UniProtKB-UniRule"/>
</dbReference>
<comment type="subcellular location">
    <subcellularLocation>
        <location evidence="1 7">Cytoplasm</location>
    </subcellularLocation>
</comment>
<dbReference type="GO" id="GO:0008236">
    <property type="term" value="F:serine-type peptidase activity"/>
    <property type="evidence" value="ECO:0007669"/>
    <property type="project" value="UniProtKB-UniRule"/>
</dbReference>
<sequence>MRLITWLLLLPGLVLQAQDELYFVNEPALSPDGELIVFSYHQDLWSVPATGGHAVRLTALEGIESNPSISPDGRYLAFTSSQYGNQDVMLMPLGGGRITQLTYHEADDKVEGWSWDAQHIYFTSGRENRMATYIVPTGGGTPRRLFGEHYFNNVHNAVEHPDGSVYFNESWESSLFAHRKRYRGPFNPDIKRYDPATDTYTRLTEWEGKDMMPVIDRSGTVYFLSDRDNNEYNLYRLGTDGATTRLMDSPVSAYAPTVSADGSLLAYVKGYQLYTLNPATGEERKVPITITDFEALAQQQDFSTEGKISDFAVSNDGKKLAFVSRGELFVSDIEGKFIQQLSTGTGRVREVHWLKDDRTLLFNQTVEGYLNWFTLPADGTGEMRQHTDDRRNNRILVISHDSTQAAYLSGRDQLRLLDLTDFGTRTLLTDEFWAIQNTPPRWSPDDAYLAANVRRNFEMDILVYELATGDHYNLTQTGVSEWAPYWSPDARYLYFHSARHQPGYPRGGGDANVYRLPLRRFQEPFRAERLARLFTDDTLRKDSVTIIEPENILERIEQVGTSFGDQGSVAVIQDGEEQIVLYGGNQEAGKTKLFKTVLSPFEEPKTESIEGKGIGGAADLVSVAGKHYLLGDGKVLTLDLDKNTTEAIDLDHTFRRTLRPEFEQMYYETWANLEENFYDKDFHGVNWQEVRDHYATFLPYVTARADLRRLINDMLGELNTSHFGFYSTGEEEETTFGTKTFDLGLVFAFDDPLRITGVITDGPADHYTVDVRPGDRLVALDGETIDPARNRESYFTRPSIDREVLATLDRDGKKFQVRLHPMPYTEARDLRYDEWVRDNQQRVDEQTDRTVAYVHMKNMGADELDNFLNEMISEGHQRDGLILDLRYNTGGNVHNDVLQFLSQRPYLRWGYREGETTLQPNFIPAAKPIVLLTNEQSLSDAEMTAEGFKQLKLGTVVGMPTYRWIIFTSGQGLVDGSFYRLPSWGCYTLDGENLEKTGVEPDVRVDNTMHDRLHGTDPQLDRAIEIVRQNGKR</sequence>
<keyword evidence="10" id="KW-0732">Signal</keyword>
<dbReference type="SUPFAM" id="SSF50156">
    <property type="entry name" value="PDZ domain-like"/>
    <property type="match status" value="1"/>
</dbReference>
<dbReference type="PROSITE" id="PS50106">
    <property type="entry name" value="PDZ"/>
    <property type="match status" value="1"/>
</dbReference>
<gene>
    <name evidence="12" type="ORF">E4021_02485</name>
</gene>
<comment type="caution">
    <text evidence="12">The sequence shown here is derived from an EMBL/GenBank/DDBJ whole genome shotgun (WGS) entry which is preliminary data.</text>
</comment>
<keyword evidence="6 7" id="KW-0720">Serine protease</keyword>
<keyword evidence="13" id="KW-1185">Reference proteome</keyword>
<feature type="chain" id="PRO_5020602258" description="Tricorn protease homolog" evidence="10">
    <location>
        <begin position="18"/>
        <end position="1033"/>
    </location>
</feature>
<dbReference type="SMART" id="SM00245">
    <property type="entry name" value="TSPc"/>
    <property type="match status" value="1"/>
</dbReference>
<dbReference type="Gene3D" id="2.130.10.10">
    <property type="entry name" value="YVTN repeat-like/Quinoprotein amine dehydrogenase"/>
    <property type="match status" value="1"/>
</dbReference>
<dbReference type="Gene3D" id="3.90.226.10">
    <property type="entry name" value="2-enoyl-CoA Hydratase, Chain A, domain 1"/>
    <property type="match status" value="1"/>
</dbReference>
<organism evidence="12 13">
    <name type="scientific">Neolewinella litorea</name>
    <dbReference type="NCBI Taxonomy" id="2562452"/>
    <lineage>
        <taxon>Bacteria</taxon>
        <taxon>Pseudomonadati</taxon>
        <taxon>Bacteroidota</taxon>
        <taxon>Saprospiria</taxon>
        <taxon>Saprospirales</taxon>
        <taxon>Lewinellaceae</taxon>
        <taxon>Neolewinella</taxon>
    </lineage>
</organism>
<feature type="active site" description="Charge relay system" evidence="8">
    <location>
        <position position="995"/>
    </location>
</feature>
<dbReference type="AlphaFoldDB" id="A0A4V3XLM1"/>
<evidence type="ECO:0000256" key="5">
    <source>
        <dbReference type="ARBA" id="ARBA00022801"/>
    </source>
</evidence>
<evidence type="ECO:0000256" key="10">
    <source>
        <dbReference type="SAM" id="SignalP"/>
    </source>
</evidence>
<feature type="domain" description="PDZ" evidence="11">
    <location>
        <begin position="737"/>
        <end position="785"/>
    </location>
</feature>
<dbReference type="InterPro" id="IPR028204">
    <property type="entry name" value="Tricorn_C1"/>
</dbReference>
<evidence type="ECO:0000313" key="13">
    <source>
        <dbReference type="Proteomes" id="UP000308528"/>
    </source>
</evidence>
<protein>
    <recommendedName>
        <fullName evidence="7">Tricorn protease homolog</fullName>
        <ecNumber evidence="7">3.4.21.-</ecNumber>
    </recommendedName>
</protein>
<dbReference type="Gene3D" id="2.30.42.10">
    <property type="match status" value="1"/>
</dbReference>
<dbReference type="Pfam" id="PF03572">
    <property type="entry name" value="Peptidase_S41"/>
    <property type="match status" value="1"/>
</dbReference>
<evidence type="ECO:0000256" key="4">
    <source>
        <dbReference type="ARBA" id="ARBA00022670"/>
    </source>
</evidence>
<evidence type="ECO:0000256" key="1">
    <source>
        <dbReference type="ARBA" id="ARBA00004496"/>
    </source>
</evidence>
<dbReference type="InterPro" id="IPR012393">
    <property type="entry name" value="Tricorn_protease"/>
</dbReference>
<dbReference type="Gene3D" id="3.30.750.44">
    <property type="match status" value="1"/>
</dbReference>
<accession>A0A4V3XLM1</accession>
<dbReference type="SUPFAM" id="SSF52096">
    <property type="entry name" value="ClpP/crotonase"/>
    <property type="match status" value="1"/>
</dbReference>
<comment type="similarity">
    <text evidence="2 7">Belongs to the peptidase S41B family.</text>
</comment>
<dbReference type="InterPro" id="IPR029045">
    <property type="entry name" value="ClpP/crotonase-like_dom_sf"/>
</dbReference>
<dbReference type="InterPro" id="IPR015943">
    <property type="entry name" value="WD40/YVTN_repeat-like_dom_sf"/>
</dbReference>
<evidence type="ECO:0000313" key="12">
    <source>
        <dbReference type="EMBL" id="THH41483.1"/>
    </source>
</evidence>
<dbReference type="InterPro" id="IPR001478">
    <property type="entry name" value="PDZ"/>
</dbReference>
<keyword evidence="3 7" id="KW-0963">Cytoplasm</keyword>
<evidence type="ECO:0000256" key="7">
    <source>
        <dbReference type="PIRNR" id="PIRNR036421"/>
    </source>
</evidence>
<feature type="site" description="Transition state stabilizer; via amide nitrogen" evidence="9">
    <location>
        <position position="940"/>
    </location>
</feature>
<dbReference type="Pfam" id="PF26549">
    <property type="entry name" value="Tricorn_N"/>
    <property type="match status" value="1"/>
</dbReference>
<dbReference type="CDD" id="cd07562">
    <property type="entry name" value="Peptidase_S41_TRI"/>
    <property type="match status" value="1"/>
</dbReference>
<dbReference type="Proteomes" id="UP000308528">
    <property type="component" value="Unassembled WGS sequence"/>
</dbReference>
<dbReference type="Pfam" id="PF26550">
    <property type="entry name" value="Tricorn_2nd"/>
    <property type="match status" value="1"/>
</dbReference>
<dbReference type="Gene3D" id="2.120.10.60">
    <property type="entry name" value="Tricorn protease N-terminal domain"/>
    <property type="match status" value="1"/>
</dbReference>
<evidence type="ECO:0000256" key="3">
    <source>
        <dbReference type="ARBA" id="ARBA00022490"/>
    </source>
</evidence>
<keyword evidence="5 7" id="KW-0378">Hydrolase</keyword>
<name>A0A4V3XLM1_9BACT</name>